<evidence type="ECO:0000313" key="1">
    <source>
        <dbReference type="EMBL" id="NWJ44150.1"/>
    </source>
</evidence>
<reference evidence="1 2" key="1">
    <citation type="journal article" date="2019" name="Environ. Microbiol.">
        <title>Genomics insights into ecotype formation of ammonia-oxidizing archaea in the deep ocean.</title>
        <authorList>
            <person name="Wang Y."/>
            <person name="Huang J.M."/>
            <person name="Cui G.J."/>
            <person name="Nunoura T."/>
            <person name="Takaki Y."/>
            <person name="Li W.L."/>
            <person name="Li J."/>
            <person name="Gao Z.M."/>
            <person name="Takai K."/>
            <person name="Zhang A.Q."/>
            <person name="Stepanauskas R."/>
        </authorList>
    </citation>
    <scope>NUCLEOTIDE SEQUENCE [LARGE SCALE GENOMIC DNA]</scope>
    <source>
        <strain evidence="1 2">L15b</strain>
    </source>
</reference>
<protein>
    <submittedName>
        <fullName evidence="1">Uncharacterized protein</fullName>
    </submittedName>
</protein>
<accession>A0A7K4MRC7</accession>
<dbReference type="AlphaFoldDB" id="A0A7K4MRC7"/>
<gene>
    <name evidence="1" type="ORF">HX837_08145</name>
</gene>
<dbReference type="EMBL" id="JACASV010000126">
    <property type="protein sequence ID" value="NWJ44150.1"/>
    <property type="molecule type" value="Genomic_DNA"/>
</dbReference>
<dbReference type="Proteomes" id="UP000523105">
    <property type="component" value="Unassembled WGS sequence"/>
</dbReference>
<evidence type="ECO:0000313" key="2">
    <source>
        <dbReference type="Proteomes" id="UP000523105"/>
    </source>
</evidence>
<sequence>MKIISLFILSSICLLFADPPDWTDNPGAYEFTATISGGIVLNTNGDQMGECDNIDSNGLCIDEIQDMFAAFDDDGNVRGVGLMLFPPFGPYQGTPVFEVQLRSNDAGDLLHFKYYDASEDVVLDIIETYEFVINDILGDVINPISFNIGSACGENTLNWEVDPGLYEFPATIAGAIVLYDGVQMGEECDLFAAFDADGNVRGVGLMLFPPFGPYVNTPVFEMQLYSNAAGDLLTFKYYDASEDLVLDIIETYEFIINDILGDVIDPIFFNIGTGDEECVDDDAAVAPFDCA</sequence>
<name>A0A7K4MRC7_9ARCH</name>
<proteinExistence type="predicted"/>
<comment type="caution">
    <text evidence="1">The sequence shown here is derived from an EMBL/GenBank/DDBJ whole genome shotgun (WGS) entry which is preliminary data.</text>
</comment>
<organism evidence="1 2">
    <name type="scientific">Marine Group I thaumarchaeote</name>
    <dbReference type="NCBI Taxonomy" id="2511932"/>
    <lineage>
        <taxon>Archaea</taxon>
        <taxon>Nitrososphaerota</taxon>
        <taxon>Marine Group I</taxon>
    </lineage>
</organism>